<organism evidence="2 3">
    <name type="scientific">Rubrobacter marinus</name>
    <dbReference type="NCBI Taxonomy" id="2653852"/>
    <lineage>
        <taxon>Bacteria</taxon>
        <taxon>Bacillati</taxon>
        <taxon>Actinomycetota</taxon>
        <taxon>Rubrobacteria</taxon>
        <taxon>Rubrobacterales</taxon>
        <taxon>Rubrobacteraceae</taxon>
        <taxon>Rubrobacter</taxon>
    </lineage>
</organism>
<dbReference type="Proteomes" id="UP000502706">
    <property type="component" value="Chromosome"/>
</dbReference>
<sequence length="232" mass="26122">MPRETFQQELDRLVAEIVVLGREVESTLDDMARAMDGYDAELASRDLGVDSRFKGRGAELDEECMILQARQAPVARDLRLIYTIQAVNNHMVRAGTLGEHICRAIVETSECERDPDLHSALLEMARSARDLFGQGLDIFENRDIERARDLEAGDDKVDLLYSEAMNLVANPSDGGGGAPEWRVRAALMVHYLERIADHGVDIGERTVFLVTGERMESAMRQYRDRDLNVNED</sequence>
<dbReference type="InterPro" id="IPR026022">
    <property type="entry name" value="PhoU_dom"/>
</dbReference>
<dbReference type="EMBL" id="CP045121">
    <property type="protein sequence ID" value="QIN79470.1"/>
    <property type="molecule type" value="Genomic_DNA"/>
</dbReference>
<dbReference type="Pfam" id="PF01895">
    <property type="entry name" value="PhoU"/>
    <property type="match status" value="2"/>
</dbReference>
<dbReference type="PANTHER" id="PTHR42930:SF3">
    <property type="entry name" value="PHOSPHATE-SPECIFIC TRANSPORT SYSTEM ACCESSORY PROTEIN PHOU"/>
    <property type="match status" value="1"/>
</dbReference>
<protein>
    <recommendedName>
        <fullName evidence="1">PhoU domain-containing protein</fullName>
    </recommendedName>
</protein>
<dbReference type="Gene3D" id="1.20.58.220">
    <property type="entry name" value="Phosphate transport system protein phou homolog 2, domain 2"/>
    <property type="match status" value="1"/>
</dbReference>
<dbReference type="KEGG" id="rmar:GBA65_14165"/>
<name>A0A6G8PZ72_9ACTN</name>
<proteinExistence type="predicted"/>
<feature type="domain" description="PhoU" evidence="1">
    <location>
        <begin position="121"/>
        <end position="206"/>
    </location>
</feature>
<dbReference type="SUPFAM" id="SSF109755">
    <property type="entry name" value="PhoU-like"/>
    <property type="match status" value="1"/>
</dbReference>
<dbReference type="InterPro" id="IPR038078">
    <property type="entry name" value="PhoU-like_sf"/>
</dbReference>
<gene>
    <name evidence="2" type="ORF">GBA65_14165</name>
</gene>
<evidence type="ECO:0000259" key="1">
    <source>
        <dbReference type="Pfam" id="PF01895"/>
    </source>
</evidence>
<dbReference type="GO" id="GO:0030643">
    <property type="term" value="P:intracellular phosphate ion homeostasis"/>
    <property type="evidence" value="ECO:0007669"/>
    <property type="project" value="InterPro"/>
</dbReference>
<dbReference type="InterPro" id="IPR028366">
    <property type="entry name" value="PhoU"/>
</dbReference>
<dbReference type="PANTHER" id="PTHR42930">
    <property type="entry name" value="PHOSPHATE-SPECIFIC TRANSPORT SYSTEM ACCESSORY PROTEIN PHOU"/>
    <property type="match status" value="1"/>
</dbReference>
<keyword evidence="3" id="KW-1185">Reference proteome</keyword>
<dbReference type="RefSeq" id="WP_166397135.1">
    <property type="nucleotide sequence ID" value="NZ_CP045121.1"/>
</dbReference>
<evidence type="ECO:0000313" key="2">
    <source>
        <dbReference type="EMBL" id="QIN79470.1"/>
    </source>
</evidence>
<dbReference type="AlphaFoldDB" id="A0A6G8PZ72"/>
<accession>A0A6G8PZ72</accession>
<evidence type="ECO:0000313" key="3">
    <source>
        <dbReference type="Proteomes" id="UP000502706"/>
    </source>
</evidence>
<dbReference type="GO" id="GO:0045936">
    <property type="term" value="P:negative regulation of phosphate metabolic process"/>
    <property type="evidence" value="ECO:0007669"/>
    <property type="project" value="InterPro"/>
</dbReference>
<reference evidence="2 3" key="1">
    <citation type="submission" date="2019-10" db="EMBL/GenBank/DDBJ databases">
        <title>Rubrobacter sp nov SCSIO 52915 isolated from a deep-sea sediment in the South China Sea.</title>
        <authorList>
            <person name="Chen R.W."/>
        </authorList>
    </citation>
    <scope>NUCLEOTIDE SEQUENCE [LARGE SCALE GENOMIC DNA]</scope>
    <source>
        <strain evidence="2 3">SCSIO 52915</strain>
    </source>
</reference>
<feature type="domain" description="PhoU" evidence="1">
    <location>
        <begin position="20"/>
        <end position="104"/>
    </location>
</feature>